<dbReference type="eggNOG" id="COG1268">
    <property type="taxonomic scope" value="Bacteria"/>
</dbReference>
<evidence type="ECO:0000256" key="7">
    <source>
        <dbReference type="ARBA" id="ARBA00023136"/>
    </source>
</evidence>
<dbReference type="PANTHER" id="PTHR34295:SF4">
    <property type="entry name" value="BIOTIN TRANSPORTER BIOY-RELATED"/>
    <property type="match status" value="1"/>
</dbReference>
<feature type="transmembrane region" description="Helical" evidence="9">
    <location>
        <begin position="78"/>
        <end position="103"/>
    </location>
</feature>
<feature type="transmembrane region" description="Helical" evidence="9">
    <location>
        <begin position="53"/>
        <end position="72"/>
    </location>
</feature>
<evidence type="ECO:0000256" key="5">
    <source>
        <dbReference type="ARBA" id="ARBA00022692"/>
    </source>
</evidence>
<dbReference type="GO" id="GO:0015225">
    <property type="term" value="F:biotin transmembrane transporter activity"/>
    <property type="evidence" value="ECO:0007669"/>
    <property type="project" value="UniProtKB-UniRule"/>
</dbReference>
<name>A0A081LBE4_9BACI</name>
<comment type="subcellular location">
    <subcellularLocation>
        <location evidence="1 8">Cell membrane</location>
        <topology evidence="1 8">Multi-pass membrane protein</topology>
    </subcellularLocation>
</comment>
<evidence type="ECO:0000256" key="8">
    <source>
        <dbReference type="PIRNR" id="PIRNR016661"/>
    </source>
</evidence>
<keyword evidence="11" id="KW-1185">Reference proteome</keyword>
<dbReference type="Pfam" id="PF02632">
    <property type="entry name" value="BioY"/>
    <property type="match status" value="1"/>
</dbReference>
<evidence type="ECO:0000256" key="2">
    <source>
        <dbReference type="ARBA" id="ARBA00010692"/>
    </source>
</evidence>
<proteinExistence type="inferred from homology"/>
<keyword evidence="4 8" id="KW-1003">Cell membrane</keyword>
<comment type="similarity">
    <text evidence="2 8">Belongs to the BioY family.</text>
</comment>
<keyword evidence="3 8" id="KW-0813">Transport</keyword>
<dbReference type="InterPro" id="IPR003784">
    <property type="entry name" value="BioY"/>
</dbReference>
<feature type="transmembrane region" description="Helical" evidence="9">
    <location>
        <begin position="115"/>
        <end position="137"/>
    </location>
</feature>
<evidence type="ECO:0000256" key="4">
    <source>
        <dbReference type="ARBA" id="ARBA00022475"/>
    </source>
</evidence>
<evidence type="ECO:0000256" key="6">
    <source>
        <dbReference type="ARBA" id="ARBA00022989"/>
    </source>
</evidence>
<dbReference type="GO" id="GO:0005886">
    <property type="term" value="C:plasma membrane"/>
    <property type="evidence" value="ECO:0007669"/>
    <property type="project" value="UniProtKB-SubCell"/>
</dbReference>
<reference evidence="10 11" key="1">
    <citation type="submission" date="2012-09" db="EMBL/GenBank/DDBJ databases">
        <title>Genome Sequence of Bacillus sp. DW5-4.</title>
        <authorList>
            <person name="Lai Q."/>
            <person name="Liu Y."/>
            <person name="Shao Z."/>
        </authorList>
    </citation>
    <scope>NUCLEOTIDE SEQUENCE [LARGE SCALE GENOMIC DNA]</scope>
    <source>
        <strain evidence="10 11">DW5-4</strain>
    </source>
</reference>
<sequence>MKIQDMMQMALMTAVIGMLGLIPPILLTFTPVPITLQTAGLLLAGGLLKPKQALISLLLFLLIVAAGAPLLSGGRGGIGVFFGPSGGFLLAYPVAAFMISLWLNRLKKVTALRLFMIYGVCSIGILYVCGIPFQAMMMHIKVTQAALLSLIYVPGDLIKAGMCAVFTVKIIQAMSYRKRDLHKGRRAV</sequence>
<keyword evidence="7 8" id="KW-0472">Membrane</keyword>
<protein>
    <recommendedName>
        <fullName evidence="8">Biotin transporter</fullName>
    </recommendedName>
</protein>
<evidence type="ECO:0000256" key="1">
    <source>
        <dbReference type="ARBA" id="ARBA00004651"/>
    </source>
</evidence>
<evidence type="ECO:0000313" key="10">
    <source>
        <dbReference type="EMBL" id="KEP26570.1"/>
    </source>
</evidence>
<dbReference type="Proteomes" id="UP000028091">
    <property type="component" value="Unassembled WGS sequence"/>
</dbReference>
<dbReference type="PIRSF" id="PIRSF016661">
    <property type="entry name" value="BioY"/>
    <property type="match status" value="1"/>
</dbReference>
<evidence type="ECO:0000256" key="9">
    <source>
        <dbReference type="SAM" id="Phobius"/>
    </source>
</evidence>
<gene>
    <name evidence="10" type="ORF">BA70_19925</name>
</gene>
<feature type="transmembrane region" description="Helical" evidence="9">
    <location>
        <begin position="157"/>
        <end position="176"/>
    </location>
</feature>
<evidence type="ECO:0000313" key="11">
    <source>
        <dbReference type="Proteomes" id="UP000028091"/>
    </source>
</evidence>
<accession>A0A081LBE4</accession>
<feature type="transmembrane region" description="Helical" evidence="9">
    <location>
        <begin position="7"/>
        <end position="26"/>
    </location>
</feature>
<dbReference type="PANTHER" id="PTHR34295">
    <property type="entry name" value="BIOTIN TRANSPORTER BIOY"/>
    <property type="match status" value="1"/>
</dbReference>
<keyword evidence="6 9" id="KW-1133">Transmembrane helix</keyword>
<dbReference type="Gene3D" id="1.10.1760.20">
    <property type="match status" value="1"/>
</dbReference>
<organism evidence="10 11">
    <name type="scientific">Bacillus zhangzhouensis</name>
    <dbReference type="NCBI Taxonomy" id="1178540"/>
    <lineage>
        <taxon>Bacteria</taxon>
        <taxon>Bacillati</taxon>
        <taxon>Bacillota</taxon>
        <taxon>Bacilli</taxon>
        <taxon>Bacillales</taxon>
        <taxon>Bacillaceae</taxon>
        <taxon>Bacillus</taxon>
    </lineage>
</organism>
<evidence type="ECO:0000256" key="3">
    <source>
        <dbReference type="ARBA" id="ARBA00022448"/>
    </source>
</evidence>
<dbReference type="OrthoDB" id="9803495at2"/>
<dbReference type="EMBL" id="JOTP01000009">
    <property type="protein sequence ID" value="KEP26570.1"/>
    <property type="molecule type" value="Genomic_DNA"/>
</dbReference>
<dbReference type="AlphaFoldDB" id="A0A081LBE4"/>
<keyword evidence="5 9" id="KW-0812">Transmembrane</keyword>
<comment type="caution">
    <text evidence="10">The sequence shown here is derived from an EMBL/GenBank/DDBJ whole genome shotgun (WGS) entry which is preliminary data.</text>
</comment>